<proteinExistence type="predicted"/>
<reference evidence="1 2" key="1">
    <citation type="submission" date="2018-11" db="EMBL/GenBank/DDBJ databases">
        <authorList>
            <consortium name="Pathogen Informatics"/>
        </authorList>
    </citation>
    <scope>NUCLEOTIDE SEQUENCE [LARGE SCALE GENOMIC DNA]</scope>
</reference>
<keyword evidence="2" id="KW-1185">Reference proteome</keyword>
<organism evidence="1 2">
    <name type="scientific">Strongylus vulgaris</name>
    <name type="common">Blood worm</name>
    <dbReference type="NCBI Taxonomy" id="40348"/>
    <lineage>
        <taxon>Eukaryota</taxon>
        <taxon>Metazoa</taxon>
        <taxon>Ecdysozoa</taxon>
        <taxon>Nematoda</taxon>
        <taxon>Chromadorea</taxon>
        <taxon>Rhabditida</taxon>
        <taxon>Rhabditina</taxon>
        <taxon>Rhabditomorpha</taxon>
        <taxon>Strongyloidea</taxon>
        <taxon>Strongylidae</taxon>
        <taxon>Strongylus</taxon>
    </lineage>
</organism>
<dbReference type="Proteomes" id="UP000270094">
    <property type="component" value="Unassembled WGS sequence"/>
</dbReference>
<protein>
    <submittedName>
        <fullName evidence="1">Uncharacterized protein</fullName>
    </submittedName>
</protein>
<dbReference type="EMBL" id="UYYB01111861">
    <property type="protein sequence ID" value="VDM81219.1"/>
    <property type="molecule type" value="Genomic_DNA"/>
</dbReference>
<sequence>MKTGSHWNNTTARILPAKVRYLGHKGSDGSDKTTFRPTSTKWRTSLTRDTCGTSSIQILDAQPVEQAGFRQGFSCVRQTQTVSRTIEVCREYHLPLVLTFAGYEKAFDSGWD</sequence>
<evidence type="ECO:0000313" key="2">
    <source>
        <dbReference type="Proteomes" id="UP000270094"/>
    </source>
</evidence>
<accession>A0A3P7JML5</accession>
<gene>
    <name evidence="1" type="ORF">SVUK_LOCUS16217</name>
</gene>
<dbReference type="OrthoDB" id="5856459at2759"/>
<evidence type="ECO:0000313" key="1">
    <source>
        <dbReference type="EMBL" id="VDM81219.1"/>
    </source>
</evidence>
<name>A0A3P7JML5_STRVU</name>
<dbReference type="AlphaFoldDB" id="A0A3P7JML5"/>